<proteinExistence type="predicted"/>
<protein>
    <submittedName>
        <fullName evidence="3">DUF3311 domain-containing protein</fullName>
    </submittedName>
</protein>
<dbReference type="RefSeq" id="WP_274041847.1">
    <property type="nucleotide sequence ID" value="NZ_JANCPR020000041.1"/>
</dbReference>
<keyword evidence="2" id="KW-0812">Transmembrane</keyword>
<dbReference type="InterPro" id="IPR021741">
    <property type="entry name" value="DUF3311"/>
</dbReference>
<name>A0ABT7A580_9ACTN</name>
<evidence type="ECO:0000313" key="4">
    <source>
        <dbReference type="Proteomes" id="UP001214441"/>
    </source>
</evidence>
<dbReference type="EMBL" id="JANCPR020000041">
    <property type="protein sequence ID" value="MDJ1136507.1"/>
    <property type="molecule type" value="Genomic_DNA"/>
</dbReference>
<reference evidence="3 4" key="1">
    <citation type="submission" date="2023-05" db="EMBL/GenBank/DDBJ databases">
        <title>Streptantibioticus silvisoli sp. nov., acidotolerant actinomycetes 1 from pine litter.</title>
        <authorList>
            <person name="Swiecimska M."/>
            <person name="Golinska P."/>
            <person name="Sangal V."/>
            <person name="Wachnowicz B."/>
            <person name="Goodfellow M."/>
        </authorList>
    </citation>
    <scope>NUCLEOTIDE SEQUENCE [LARGE SCALE GENOMIC DNA]</scope>
    <source>
        <strain evidence="3 4">DSM 42109</strain>
    </source>
</reference>
<keyword evidence="2" id="KW-0472">Membrane</keyword>
<keyword evidence="2" id="KW-1133">Transmembrane helix</keyword>
<feature type="compositionally biased region" description="Low complexity" evidence="1">
    <location>
        <begin position="65"/>
        <end position="78"/>
    </location>
</feature>
<gene>
    <name evidence="3" type="ORF">NMN56_032080</name>
</gene>
<feature type="compositionally biased region" description="Pro residues" evidence="1">
    <location>
        <begin position="79"/>
        <end position="89"/>
    </location>
</feature>
<dbReference type="Proteomes" id="UP001214441">
    <property type="component" value="Unassembled WGS sequence"/>
</dbReference>
<evidence type="ECO:0000313" key="3">
    <source>
        <dbReference type="EMBL" id="MDJ1136507.1"/>
    </source>
</evidence>
<accession>A0ABT7A580</accession>
<keyword evidence="4" id="KW-1185">Reference proteome</keyword>
<sequence>MLVGLGVPAFALLGGVTLLSGSGARVLGWPALYLWVFLCFPLTTVCLAVSWRVFDRRHYREPESESGSGPELESGPGPELEPGPEPGPEPGSGGGLGYGQVPEPRRKPGGAS</sequence>
<dbReference type="Pfam" id="PF11755">
    <property type="entry name" value="DUF3311"/>
    <property type="match status" value="1"/>
</dbReference>
<evidence type="ECO:0000256" key="2">
    <source>
        <dbReference type="SAM" id="Phobius"/>
    </source>
</evidence>
<feature type="region of interest" description="Disordered" evidence="1">
    <location>
        <begin position="59"/>
        <end position="112"/>
    </location>
</feature>
<feature type="transmembrane region" description="Helical" evidence="2">
    <location>
        <begin position="31"/>
        <end position="54"/>
    </location>
</feature>
<evidence type="ECO:0000256" key="1">
    <source>
        <dbReference type="SAM" id="MobiDB-lite"/>
    </source>
</evidence>
<organism evidence="3 4">
    <name type="scientific">Streptomyces iconiensis</name>
    <dbReference type="NCBI Taxonomy" id="1384038"/>
    <lineage>
        <taxon>Bacteria</taxon>
        <taxon>Bacillati</taxon>
        <taxon>Actinomycetota</taxon>
        <taxon>Actinomycetes</taxon>
        <taxon>Kitasatosporales</taxon>
        <taxon>Streptomycetaceae</taxon>
        <taxon>Streptomyces</taxon>
    </lineage>
</organism>
<comment type="caution">
    <text evidence="3">The sequence shown here is derived from an EMBL/GenBank/DDBJ whole genome shotgun (WGS) entry which is preliminary data.</text>
</comment>